<comment type="caution">
    <text evidence="4">The sequence shown here is derived from an EMBL/GenBank/DDBJ whole genome shotgun (WGS) entry which is preliminary data.</text>
</comment>
<dbReference type="InterPro" id="IPR036388">
    <property type="entry name" value="WH-like_DNA-bd_sf"/>
</dbReference>
<reference evidence="5" key="1">
    <citation type="journal article" date="2019" name="Int. J. Syst. Evol. Microbiol.">
        <title>The Global Catalogue of Microorganisms (GCM) 10K type strain sequencing project: providing services to taxonomists for standard genome sequencing and annotation.</title>
        <authorList>
            <consortium name="The Broad Institute Genomics Platform"/>
            <consortium name="The Broad Institute Genome Sequencing Center for Infectious Disease"/>
            <person name="Wu L."/>
            <person name="Ma J."/>
        </authorList>
    </citation>
    <scope>NUCLEOTIDE SEQUENCE [LARGE SCALE GENOMIC DNA]</scope>
    <source>
        <strain evidence="5">JCM 15933</strain>
    </source>
</reference>
<keyword evidence="2" id="KW-0067">ATP-binding</keyword>
<dbReference type="SUPFAM" id="SSF48452">
    <property type="entry name" value="TPR-like"/>
    <property type="match status" value="1"/>
</dbReference>
<dbReference type="SUPFAM" id="SSF52540">
    <property type="entry name" value="P-loop containing nucleoside triphosphate hydrolases"/>
    <property type="match status" value="1"/>
</dbReference>
<dbReference type="PANTHER" id="PTHR16305">
    <property type="entry name" value="TESTICULAR SOLUBLE ADENYLYL CYCLASE"/>
    <property type="match status" value="1"/>
</dbReference>
<keyword evidence="5" id="KW-1185">Reference proteome</keyword>
<dbReference type="Gene3D" id="1.10.10.10">
    <property type="entry name" value="Winged helix-like DNA-binding domain superfamily/Winged helix DNA-binding domain"/>
    <property type="match status" value="1"/>
</dbReference>
<dbReference type="Proteomes" id="UP001501470">
    <property type="component" value="Unassembled WGS sequence"/>
</dbReference>
<dbReference type="InterPro" id="IPR011990">
    <property type="entry name" value="TPR-like_helical_dom_sf"/>
</dbReference>
<dbReference type="RefSeq" id="WP_344510072.1">
    <property type="nucleotide sequence ID" value="NZ_BAAAQD010000023.1"/>
</dbReference>
<evidence type="ECO:0000313" key="5">
    <source>
        <dbReference type="Proteomes" id="UP001501470"/>
    </source>
</evidence>
<evidence type="ECO:0000256" key="1">
    <source>
        <dbReference type="ARBA" id="ARBA00022741"/>
    </source>
</evidence>
<dbReference type="InterPro" id="IPR041664">
    <property type="entry name" value="AAA_16"/>
</dbReference>
<dbReference type="EMBL" id="BAAAQD010000023">
    <property type="protein sequence ID" value="GAA1553777.1"/>
    <property type="molecule type" value="Genomic_DNA"/>
</dbReference>
<dbReference type="Pfam" id="PF13191">
    <property type="entry name" value="AAA_16"/>
    <property type="match status" value="1"/>
</dbReference>
<dbReference type="PANTHER" id="PTHR16305:SF35">
    <property type="entry name" value="TRANSCRIPTIONAL ACTIVATOR DOMAIN"/>
    <property type="match status" value="1"/>
</dbReference>
<dbReference type="InterPro" id="IPR027417">
    <property type="entry name" value="P-loop_NTPase"/>
</dbReference>
<dbReference type="InterPro" id="IPR016032">
    <property type="entry name" value="Sig_transdc_resp-reg_C-effctor"/>
</dbReference>
<protein>
    <submittedName>
        <fullName evidence="4">LuxR family transcriptional regulator</fullName>
    </submittedName>
</protein>
<evidence type="ECO:0000313" key="4">
    <source>
        <dbReference type="EMBL" id="GAA1553777.1"/>
    </source>
</evidence>
<dbReference type="SMART" id="SM00421">
    <property type="entry name" value="HTH_LUXR"/>
    <property type="match status" value="1"/>
</dbReference>
<name>A0ABP4N1I4_9ACTN</name>
<dbReference type="Pfam" id="PF00196">
    <property type="entry name" value="GerE"/>
    <property type="match status" value="1"/>
</dbReference>
<dbReference type="Gene3D" id="1.25.40.10">
    <property type="entry name" value="Tetratricopeptide repeat domain"/>
    <property type="match status" value="1"/>
</dbReference>
<gene>
    <name evidence="4" type="ORF">GCM10009827_088200</name>
</gene>
<dbReference type="PRINTS" id="PR00038">
    <property type="entry name" value="HTHLUXR"/>
</dbReference>
<evidence type="ECO:0000256" key="2">
    <source>
        <dbReference type="ARBA" id="ARBA00022840"/>
    </source>
</evidence>
<evidence type="ECO:0000259" key="3">
    <source>
        <dbReference type="PROSITE" id="PS50043"/>
    </source>
</evidence>
<keyword evidence="1" id="KW-0547">Nucleotide-binding</keyword>
<sequence length="914" mass="97371">MPPTGEGRPVPPLLGRQEECAALDALLGTVRDGLSGALVLVGEPGIGKTRLLDFAAAQAPDVLVARVVGMEAETQLGFAGLHRLLLPFLDRTPALPAPQRAALGAAFGMVAGPPPDRFLVGLAALTLLSDVAVERPLLCLVDDVHWLDRETVEVLAFIGRRLQADGIGMVLGTRDEQPVGQVLAGLPVLALHGLAAPDARRLLLETGGTVAPGAVERVIEETGGNPLALLELGGEQITGPLSPAPLPVGPRMEAHFLRRVRTLPADTQTLLLLISAASTGDPGELWQAATDLGVGLDAAEAAVAAGILTQRDRLAFRHPLIRSAVYGGAVTADRRRVHLALADAAGPGSDQRIWHLAEAAPGLDEDVAAQLERASERAGSRGGYAAQAMYLSRSAAMTPDRQSRTRRLVAAAQAHFLIGDAVKAQTVLTQLTSDPDTPVGRASVQRLRASIASMFGQVKVAASMLLTAIGEAAPHDERLARDMAFDALTAALITREHTAGTTLEEFCRAIRAMPWQVSDRSPVTDRLVEACTVRITEGHVRALPLMRAAVAALCTDDLVQAGMPISFVGCFAAEESWDDRGFRAVAERILMLSRERGGLHAVNDTLKALASCELYAGRFDLAEAYFGEAQEIDRAMGIPEGPAHRVELLAWQGRVEETRAAAAVAINDWGGGFGVATMANHAHYTLCLLELSLGNYPEALASILRACRGDLPGEGNRMLPDVVEAGVRAGDRASAEAAYARLANQAEATATPWALGLLARAGALLAGDEHAEPLYQQAIARLNETLIVTELARAHLLYGEWLRRRKRRADARVQLRTAYDMFTAMGAAGFAERTRVELLATGEQARRRDPRTEHDLTPQERQVAGLAADGVTNAEIATRLYITASTVEYHLNKVFRKLGVTSRRQLGAALRTDA</sequence>
<organism evidence="4 5">
    <name type="scientific">Dactylosporangium maewongense</name>
    <dbReference type="NCBI Taxonomy" id="634393"/>
    <lineage>
        <taxon>Bacteria</taxon>
        <taxon>Bacillati</taxon>
        <taxon>Actinomycetota</taxon>
        <taxon>Actinomycetes</taxon>
        <taxon>Micromonosporales</taxon>
        <taxon>Micromonosporaceae</taxon>
        <taxon>Dactylosporangium</taxon>
    </lineage>
</organism>
<feature type="domain" description="HTH luxR-type" evidence="3">
    <location>
        <begin position="849"/>
        <end position="914"/>
    </location>
</feature>
<dbReference type="PROSITE" id="PS50043">
    <property type="entry name" value="HTH_LUXR_2"/>
    <property type="match status" value="1"/>
</dbReference>
<dbReference type="InterPro" id="IPR000792">
    <property type="entry name" value="Tscrpt_reg_LuxR_C"/>
</dbReference>
<accession>A0ABP4N1I4</accession>
<dbReference type="SUPFAM" id="SSF46894">
    <property type="entry name" value="C-terminal effector domain of the bipartite response regulators"/>
    <property type="match status" value="1"/>
</dbReference>
<proteinExistence type="predicted"/>
<dbReference type="CDD" id="cd06170">
    <property type="entry name" value="LuxR_C_like"/>
    <property type="match status" value="1"/>
</dbReference>